<dbReference type="SUPFAM" id="SSF53474">
    <property type="entry name" value="alpha/beta-Hydrolases"/>
    <property type="match status" value="1"/>
</dbReference>
<organism evidence="1 2">
    <name type="scientific">Lichenifustis flavocetrariae</name>
    <dbReference type="NCBI Taxonomy" id="2949735"/>
    <lineage>
        <taxon>Bacteria</taxon>
        <taxon>Pseudomonadati</taxon>
        <taxon>Pseudomonadota</taxon>
        <taxon>Alphaproteobacteria</taxon>
        <taxon>Hyphomicrobiales</taxon>
        <taxon>Lichenihabitantaceae</taxon>
        <taxon>Lichenifustis</taxon>
    </lineage>
</organism>
<dbReference type="InterPro" id="IPR029058">
    <property type="entry name" value="AB_hydrolase_fold"/>
</dbReference>
<proteinExistence type="predicted"/>
<keyword evidence="2" id="KW-1185">Reference proteome</keyword>
<dbReference type="AlphaFoldDB" id="A0AA41Z2U5"/>
<dbReference type="RefSeq" id="WP_282588326.1">
    <property type="nucleotide sequence ID" value="NZ_JAMOIM010000036.1"/>
</dbReference>
<evidence type="ECO:0000313" key="2">
    <source>
        <dbReference type="Proteomes" id="UP001165667"/>
    </source>
</evidence>
<name>A0AA41Z2U5_9HYPH</name>
<sequence>MIDLPAEELRSLITEFNERADKLGCVVIEGEIECDRTVVIFAGNLERFHMLSAAQTLKCKVVYVQDPESGWYQGSCLIPELSVFCQMFLKDEIGNKPALFFGQSSGAYAALVASTYFPGSTVVACAPQTRSDSAVKTKVHFAGIRPLATPDDLIDVRARLIEASDPHASTTIVMAVGEADNPVHAHFWMDYFHGLHVWDLPNVGVSIVNSNSHAVVHRNVRAYADLLSELAAELSAPVARRNAITREFLDRTYSKP</sequence>
<evidence type="ECO:0000313" key="1">
    <source>
        <dbReference type="EMBL" id="MCW6511951.1"/>
    </source>
</evidence>
<dbReference type="EMBL" id="JAMOIM010000036">
    <property type="protein sequence ID" value="MCW6511951.1"/>
    <property type="molecule type" value="Genomic_DNA"/>
</dbReference>
<protein>
    <submittedName>
        <fullName evidence="1">Uncharacterized protein</fullName>
    </submittedName>
</protein>
<reference evidence="1" key="1">
    <citation type="submission" date="2022-05" db="EMBL/GenBank/DDBJ databases">
        <authorList>
            <person name="Pankratov T."/>
        </authorList>
    </citation>
    <scope>NUCLEOTIDE SEQUENCE</scope>
    <source>
        <strain evidence="1">BP6-180914</strain>
    </source>
</reference>
<comment type="caution">
    <text evidence="1">The sequence shown here is derived from an EMBL/GenBank/DDBJ whole genome shotgun (WGS) entry which is preliminary data.</text>
</comment>
<gene>
    <name evidence="1" type="ORF">M8523_28770</name>
</gene>
<accession>A0AA41Z2U5</accession>
<dbReference type="Proteomes" id="UP001165667">
    <property type="component" value="Unassembled WGS sequence"/>
</dbReference>